<organism evidence="1 2">
    <name type="scientific">Streptomyces laurentii</name>
    <dbReference type="NCBI Taxonomy" id="39478"/>
    <lineage>
        <taxon>Bacteria</taxon>
        <taxon>Bacillati</taxon>
        <taxon>Actinomycetota</taxon>
        <taxon>Actinomycetes</taxon>
        <taxon>Kitasatosporales</taxon>
        <taxon>Streptomycetaceae</taxon>
        <taxon>Streptomyces</taxon>
    </lineage>
</organism>
<dbReference type="EMBL" id="AP017424">
    <property type="protein sequence ID" value="BAU82996.1"/>
    <property type="molecule type" value="Genomic_DNA"/>
</dbReference>
<evidence type="ECO:0000313" key="2">
    <source>
        <dbReference type="Proteomes" id="UP000217676"/>
    </source>
</evidence>
<evidence type="ECO:0000313" key="1">
    <source>
        <dbReference type="EMBL" id="BAU82996.1"/>
    </source>
</evidence>
<reference evidence="1 2" key="1">
    <citation type="journal article" date="2016" name="Genome Announc.">
        <title>Complete Genome Sequence of Thiostrepton-Producing Streptomyces laurentii ATCC 31255.</title>
        <authorList>
            <person name="Doi K."/>
            <person name="Fujino Y."/>
            <person name="Nagayoshi Y."/>
            <person name="Ohshima T."/>
            <person name="Ogata S."/>
        </authorList>
    </citation>
    <scope>NUCLEOTIDE SEQUENCE [LARGE SCALE GENOMIC DNA]</scope>
    <source>
        <strain evidence="1 2">ATCC 31255</strain>
    </source>
</reference>
<gene>
    <name evidence="1" type="ORF">SLA_2059</name>
</gene>
<proteinExistence type="predicted"/>
<accession>A0A160NXZ9</accession>
<dbReference type="Proteomes" id="UP000217676">
    <property type="component" value="Chromosome"/>
</dbReference>
<sequence length="303" mass="34015">MTDQPTEWPAGTADDLVDDARALGIKVIPRTVTDYVEVGLLAPPLYRKTTQRGSDRRIYPPQQRRLFYELNAAKLRSPLSRIPHRTMVPVVLYIWCMNDTVVPDVQARRALRTWAQSVGIGSGPRRKNTASKVVAQFADPAATRGQRRVAEQWIRDGEESRRPDFDNIADALSTVASPWQARGLPEIVRGFGPAAAPITTDQAVAMWELQLQVNEMLSFEGVSEDLLRRAREEHRENWQEYQSIRADWASQAGGMADIFGLPTDQEQAARQQVNGFVTVLGNTLDLARPTFARAQARARARTR</sequence>
<dbReference type="KEGG" id="slau:SLA_2059"/>
<keyword evidence="2" id="KW-1185">Reference proteome</keyword>
<protein>
    <submittedName>
        <fullName evidence="1">Uncharacterized protein</fullName>
    </submittedName>
</protein>
<name>A0A160NXZ9_STRLU</name>
<dbReference type="AlphaFoldDB" id="A0A160NXZ9"/>